<comment type="caution">
    <text evidence="2">The sequence shown here is derived from an EMBL/GenBank/DDBJ whole genome shotgun (WGS) entry which is preliminary data.</text>
</comment>
<gene>
    <name evidence="2" type="ORF">AAE3_LOCUS6809</name>
</gene>
<proteinExistence type="predicted"/>
<name>A0A8S0VW04_CYCAE</name>
<evidence type="ECO:0000313" key="3">
    <source>
        <dbReference type="Proteomes" id="UP000467700"/>
    </source>
</evidence>
<dbReference type="Proteomes" id="UP000467700">
    <property type="component" value="Unassembled WGS sequence"/>
</dbReference>
<dbReference type="Pfam" id="PF09804">
    <property type="entry name" value="DENND11"/>
    <property type="match status" value="1"/>
</dbReference>
<dbReference type="AlphaFoldDB" id="A0A8S0VW04"/>
<feature type="compositionally biased region" description="Low complexity" evidence="1">
    <location>
        <begin position="570"/>
        <end position="585"/>
    </location>
</feature>
<dbReference type="PANTHER" id="PTHR28153:SF1">
    <property type="entry name" value="DUF4484 DOMAIN-CONTAINING PROTEIN"/>
    <property type="match status" value="1"/>
</dbReference>
<dbReference type="EMBL" id="CACVBS010000045">
    <property type="protein sequence ID" value="CAA7264584.1"/>
    <property type="molecule type" value="Genomic_DNA"/>
</dbReference>
<feature type="region of interest" description="Disordered" evidence="1">
    <location>
        <begin position="557"/>
        <end position="586"/>
    </location>
</feature>
<dbReference type="GO" id="GO:0005811">
    <property type="term" value="C:lipid droplet"/>
    <property type="evidence" value="ECO:0007669"/>
    <property type="project" value="TreeGrafter"/>
</dbReference>
<dbReference type="PANTHER" id="PTHR28153">
    <property type="entry name" value="PROTEIN, PUTATIVE-RELATED"/>
    <property type="match status" value="1"/>
</dbReference>
<dbReference type="InterPro" id="IPR018626">
    <property type="entry name" value="LCHN/Anr2"/>
</dbReference>
<sequence>MRCDSLPFRDFCDGSTASETDAVLAPRLHNCFTLVRSFAPAHDHQRRRRRRIKVTGFIAMASEGETRESVPQDLVAIFHASFHPTKGNIVDWSLKASDDLSLDQLEFNALPSGLHLVEQDVVYFTKDNQHGVCVFRRRKTDEHGHRGFRLSSLGVLLAKSHRPRPWRHVEALKVLVDTIYARMERQGVSEPAEGDWDPAHAFFEVRKLRRADLGGSGDWTGWSDDLDGAYSEPVGSNPTLHLPHLLRILGPSSLTLYKHVLGRKRILIYTLPPVEAASLLCYVAGDLCFETQVDGSSSSSSARLKGKHKDPINVLGMITLADLDRLEIESLTGRGWIACTTDAIFMEKPSYYDLLIDLTTSTPNKATRPTFYASKLTTSQAGSSRAPPYRLSTIRFAWSDVKLWSEIDRILALDASHGHTCCSSSFPSSSSSPSSDTAKSKSITAWTDVWQVYEDVCIICAGLWMGIGSWRGNSSASYSTANGPENWGAIRLEGDDDLSLRGMEALDGERDTGKDTVKGSTAYVRNVGMGIEGGLSTKATRRASGMSWSSGRATLVGTGSTAVGGKARQASSSTAAGAGPSSPTPYQDVIAEQEDEELQEELQERRTRQVRTTLAVLQTFHAHTAFQLSVLEGFLARSGVSPSSVPTTGAGAEKVISLSPKDILAFELGPLSGFDARYLEWLAQEYAPDGVRIVLRRGWKDLLGAIFGLPRTIIVEELDPFKTALTGKDFVEAWSDTVKCHSVLHRQGIDIGDPRLWSILYDPTKRSTVLTDFDLGDTPSFFPPYSDVGRNGRRLNFYSRNTRTSHSEEPIVTSWRLEDLGNTRAWFLPGYRECFVSKWIVAGKPTLMVVQESFKAQLWLGRCLLLWVYKIFGERKRESRGWERKDQPVSELLEEEEAQLIKDLFAIVQEWTDRGHDDECSL</sequence>
<keyword evidence="3" id="KW-1185">Reference proteome</keyword>
<evidence type="ECO:0000256" key="1">
    <source>
        <dbReference type="SAM" id="MobiDB-lite"/>
    </source>
</evidence>
<reference evidence="2 3" key="1">
    <citation type="submission" date="2020-01" db="EMBL/GenBank/DDBJ databases">
        <authorList>
            <person name="Gupta K D."/>
        </authorList>
    </citation>
    <scope>NUCLEOTIDE SEQUENCE [LARGE SCALE GENOMIC DNA]</scope>
</reference>
<dbReference type="OrthoDB" id="2152680at2759"/>
<dbReference type="InterPro" id="IPR053056">
    <property type="entry name" value="Lipid_Metab_Assoc_Protein"/>
</dbReference>
<organism evidence="2 3">
    <name type="scientific">Cyclocybe aegerita</name>
    <name type="common">Black poplar mushroom</name>
    <name type="synonym">Agrocybe aegerita</name>
    <dbReference type="NCBI Taxonomy" id="1973307"/>
    <lineage>
        <taxon>Eukaryota</taxon>
        <taxon>Fungi</taxon>
        <taxon>Dikarya</taxon>
        <taxon>Basidiomycota</taxon>
        <taxon>Agaricomycotina</taxon>
        <taxon>Agaricomycetes</taxon>
        <taxon>Agaricomycetidae</taxon>
        <taxon>Agaricales</taxon>
        <taxon>Agaricineae</taxon>
        <taxon>Bolbitiaceae</taxon>
        <taxon>Cyclocybe</taxon>
    </lineage>
</organism>
<protein>
    <submittedName>
        <fullName evidence="2">Uncharacterized protein</fullName>
    </submittedName>
</protein>
<accession>A0A8S0VW04</accession>
<evidence type="ECO:0000313" key="2">
    <source>
        <dbReference type="EMBL" id="CAA7264584.1"/>
    </source>
</evidence>